<sequence length="123" mass="13924">MLTPSQIKRKLKEYSKEELIELLYQTVKANKEARTFVLNHLEEKSDSLGESKTGTGVVSFAAMSKWLELPEHVRELYISNVWCGSCSGVTTIKDYNVQIEKFGIVLRGKCAKCEHSVARVVED</sequence>
<dbReference type="RefSeq" id="WP_246427778.1">
    <property type="nucleotide sequence ID" value="NZ_JACHXK010000009.1"/>
</dbReference>
<dbReference type="EMBL" id="JACHXK010000009">
    <property type="protein sequence ID" value="MBB3111991.1"/>
    <property type="molecule type" value="Genomic_DNA"/>
</dbReference>
<protein>
    <submittedName>
        <fullName evidence="1">Uncharacterized protein</fullName>
    </submittedName>
</protein>
<organism evidence="1 2">
    <name type="scientific">Paenibacillus phyllosphaerae</name>
    <dbReference type="NCBI Taxonomy" id="274593"/>
    <lineage>
        <taxon>Bacteria</taxon>
        <taxon>Bacillati</taxon>
        <taxon>Bacillota</taxon>
        <taxon>Bacilli</taxon>
        <taxon>Bacillales</taxon>
        <taxon>Paenibacillaceae</taxon>
        <taxon>Paenibacillus</taxon>
    </lineage>
</organism>
<keyword evidence="2" id="KW-1185">Reference proteome</keyword>
<accession>A0A7W5B162</accession>
<dbReference type="AlphaFoldDB" id="A0A7W5B162"/>
<reference evidence="1 2" key="1">
    <citation type="submission" date="2020-08" db="EMBL/GenBank/DDBJ databases">
        <title>Genomic Encyclopedia of Type Strains, Phase III (KMG-III): the genomes of soil and plant-associated and newly described type strains.</title>
        <authorList>
            <person name="Whitman W."/>
        </authorList>
    </citation>
    <scope>NUCLEOTIDE SEQUENCE [LARGE SCALE GENOMIC DNA]</scope>
    <source>
        <strain evidence="1 2">CECT 5862</strain>
    </source>
</reference>
<evidence type="ECO:0000313" key="2">
    <source>
        <dbReference type="Proteomes" id="UP000570361"/>
    </source>
</evidence>
<proteinExistence type="predicted"/>
<name>A0A7W5B162_9BACL</name>
<dbReference type="Proteomes" id="UP000570361">
    <property type="component" value="Unassembled WGS sequence"/>
</dbReference>
<evidence type="ECO:0000313" key="1">
    <source>
        <dbReference type="EMBL" id="MBB3111991.1"/>
    </source>
</evidence>
<gene>
    <name evidence="1" type="ORF">FHS18_004059</name>
</gene>
<comment type="caution">
    <text evidence="1">The sequence shown here is derived from an EMBL/GenBank/DDBJ whole genome shotgun (WGS) entry which is preliminary data.</text>
</comment>